<dbReference type="InterPro" id="IPR011050">
    <property type="entry name" value="Pectin_lyase_fold/virulence"/>
</dbReference>
<dbReference type="InterPro" id="IPR046746">
    <property type="entry name" value="Big_15"/>
</dbReference>
<comment type="caution">
    <text evidence="3">The sequence shown here is derived from an EMBL/GenBank/DDBJ whole genome shotgun (WGS) entry which is preliminary data.</text>
</comment>
<dbReference type="InterPro" id="IPR039448">
    <property type="entry name" value="Beta_helix"/>
</dbReference>
<proteinExistence type="predicted"/>
<gene>
    <name evidence="3" type="ORF">HPK16_15520</name>
</gene>
<sequence>MSKLIVTTPVTSLDELIGYTTIQAHSTGDMIWLDALVKITAQKNNTGAYIPLKDITIENVVFDLNKNSHFGLKLTGCQQVTIRNCIFRNYTFNRISVTENQKNDSALYFSECQQVTIEGCHFINLDPGLPIGDNGNDEMVYTARQLNRCITIEGYTSSNFVIRNNHFGPSPAGTPKPDIIGQEEWDLDQKKPIVQGITCVGYALKESDFIISGNTFQKAVDNGLYLTACHGATIKDNTFNDIEEAIVLYGSTDTADETKATGSFTIQQNRFYNITNNMLVIGGDISDNKNFRYTKKIDFRENIIDQKYQQDALLPAQQGTPIFFRTPPDVQKQKQVYKVLEFNVSKNTFSSLNRAFHVFHLGNIGLFHFDYNQFDGDFTIDPRRAFFFCRTNQPFAAGSTIRKNQIRKKKDRYTHQPMLPFAFHEEFSTNVTPTEVLKNVRPSETFATYYPLHEGDTLFQWNEWDTLKWRSLYLGTTSLSPYPVHAERFETQLSAPLEAGQSIRYFSTYAPLSGMPAFYTEEYVGKVYAKGLEAQDYTWGQDWLYGKWLRTEAVNTIRLVIDGQPTQEVAVTRDANGAVHFQYYIKNQVTVNTEDVRLQALGKKVNIADEDMILDEIRIPILQSQLLTSRSYHLEDTSVLVRMSDNRNLVHALHSVLDGKRVGSTPLYSDTSFYYPVPSGMTRQKKWTIEARDIYGDLVAKWVPPVSTAEVWTDIPTYSLSTKAEIKIGYYGGKMQSAQLLVNQVVVATVSATSLAQTPGQASLTLYLQKYVQTVRDQVQLIALDAEKQSIDSVDIPVLYAGLALTTARQQANPAQVIIEGRLDLTSVPETAFVRPKDVSDLSQWDKVFQANADARTLLIRVLKMERQLGVAGEVYHVTLQAEDPTALLTMPAQLRVLLQQEQGYPLMLAETPIYTAILKDIRPFTTQKDDYIKGTFDQTIRARFSGKMALHLRVDGDLKGNPAYWDTTQMDWQHFAKSLILFSDQRVEIIAYHGTTIIDIQPVPLYVTSIKDVSKVKLGKTQSLTVTLAKSAEPLTTLTLYRNGSAHSGASGYANSASEEKQVTFYVNATDFALGDVLTLRAYASGRMLHEMPLQVEVPTFQSAVFPVDGFVKGMYQLHAKPEWQLKSLTLQINNESLSKVAPLTEETFQYYAKGKIFETSIVYVCGYNANGQLLQMFPVTLI</sequence>
<feature type="domain" description="Right handed beta helix" evidence="1">
    <location>
        <begin position="40"/>
        <end position="167"/>
    </location>
</feature>
<accession>A0A7W1T937</accession>
<dbReference type="Pfam" id="PF20622">
    <property type="entry name" value="Big_15"/>
    <property type="match status" value="1"/>
</dbReference>
<evidence type="ECO:0000313" key="4">
    <source>
        <dbReference type="Proteomes" id="UP000548787"/>
    </source>
</evidence>
<evidence type="ECO:0000259" key="2">
    <source>
        <dbReference type="Pfam" id="PF20622"/>
    </source>
</evidence>
<dbReference type="Gene3D" id="2.160.20.10">
    <property type="entry name" value="Single-stranded right-handed beta-helix, Pectin lyase-like"/>
    <property type="match status" value="1"/>
</dbReference>
<reference evidence="3 4" key="1">
    <citation type="submission" date="2020-05" db="EMBL/GenBank/DDBJ databases">
        <authorList>
            <person name="Carlin C.R."/>
        </authorList>
    </citation>
    <scope>NUCLEOTIDE SEQUENCE [LARGE SCALE GENOMIC DNA]</scope>
    <source>
        <strain evidence="3 4">FSL W9-0585</strain>
    </source>
</reference>
<evidence type="ECO:0000313" key="3">
    <source>
        <dbReference type="EMBL" id="MBA3927746.1"/>
    </source>
</evidence>
<feature type="domain" description="Bacterial Ig" evidence="2">
    <location>
        <begin position="1127"/>
        <end position="1183"/>
    </location>
</feature>
<keyword evidence="4" id="KW-1185">Reference proteome</keyword>
<dbReference type="InterPro" id="IPR012334">
    <property type="entry name" value="Pectin_lyas_fold"/>
</dbReference>
<dbReference type="RefSeq" id="WP_181677813.1">
    <property type="nucleotide sequence ID" value="NZ_JABJVM010000025.1"/>
</dbReference>
<dbReference type="AlphaFoldDB" id="A0A7W1T937"/>
<reference evidence="3 4" key="2">
    <citation type="submission" date="2020-08" db="EMBL/GenBank/DDBJ databases">
        <title>Listeria ohnekaius sp. nov. and Listeria portnoyii sp. nov. isolated from non-agricultural and natural environments.</title>
        <authorList>
            <person name="Weller D."/>
            <person name="Belias A.M."/>
            <person name="Liao J."/>
            <person name="Guo S."/>
            <person name="Orsi R.H."/>
            <person name="Wiedmann M."/>
        </authorList>
    </citation>
    <scope>NUCLEOTIDE SEQUENCE [LARGE SCALE GENOMIC DNA]</scope>
    <source>
        <strain evidence="3 4">FSL W9-0585</strain>
    </source>
</reference>
<dbReference type="Proteomes" id="UP000548787">
    <property type="component" value="Unassembled WGS sequence"/>
</dbReference>
<dbReference type="SMART" id="SM00710">
    <property type="entry name" value="PbH1"/>
    <property type="match status" value="5"/>
</dbReference>
<protein>
    <submittedName>
        <fullName evidence="3">Right-handed parallel beta-helix repeat-containing protein</fullName>
    </submittedName>
</protein>
<organism evidence="3 4">
    <name type="scientific">Listeria rustica</name>
    <dbReference type="NCBI Taxonomy" id="2713503"/>
    <lineage>
        <taxon>Bacteria</taxon>
        <taxon>Bacillati</taxon>
        <taxon>Bacillota</taxon>
        <taxon>Bacilli</taxon>
        <taxon>Bacillales</taxon>
        <taxon>Listeriaceae</taxon>
        <taxon>Listeria</taxon>
    </lineage>
</organism>
<dbReference type="EMBL" id="JABJVM010000025">
    <property type="protein sequence ID" value="MBA3927746.1"/>
    <property type="molecule type" value="Genomic_DNA"/>
</dbReference>
<name>A0A7W1T937_9LIST</name>
<evidence type="ECO:0000259" key="1">
    <source>
        <dbReference type="Pfam" id="PF13229"/>
    </source>
</evidence>
<dbReference type="Pfam" id="PF13229">
    <property type="entry name" value="Beta_helix"/>
    <property type="match status" value="1"/>
</dbReference>
<dbReference type="InterPro" id="IPR006626">
    <property type="entry name" value="PbH1"/>
</dbReference>
<dbReference type="SUPFAM" id="SSF51126">
    <property type="entry name" value="Pectin lyase-like"/>
    <property type="match status" value="1"/>
</dbReference>